<feature type="coiled-coil region" evidence="2">
    <location>
        <begin position="35"/>
        <end position="62"/>
    </location>
</feature>
<dbReference type="EMBL" id="QFNK01000144">
    <property type="protein sequence ID" value="PZO85441.1"/>
    <property type="molecule type" value="Genomic_DNA"/>
</dbReference>
<dbReference type="Gene3D" id="1.25.40.10">
    <property type="entry name" value="Tetratricopeptide repeat domain"/>
    <property type="match status" value="1"/>
</dbReference>
<feature type="chain" id="PRO_5039952626" evidence="4">
    <location>
        <begin position="41"/>
        <end position="304"/>
    </location>
</feature>
<evidence type="ECO:0000256" key="2">
    <source>
        <dbReference type="SAM" id="Coils"/>
    </source>
</evidence>
<dbReference type="GO" id="GO:0051301">
    <property type="term" value="P:cell division"/>
    <property type="evidence" value="ECO:0007669"/>
    <property type="project" value="InterPro"/>
</dbReference>
<dbReference type="Proteomes" id="UP000249557">
    <property type="component" value="Unassembled WGS sequence"/>
</dbReference>
<keyword evidence="2" id="KW-0175">Coiled coil</keyword>
<evidence type="ECO:0000256" key="1">
    <source>
        <dbReference type="PROSITE-ProRule" id="PRU00339"/>
    </source>
</evidence>
<dbReference type="NCBIfam" id="TIGR02795">
    <property type="entry name" value="tol_pal_ybgF"/>
    <property type="match status" value="1"/>
</dbReference>
<reference evidence="5 6" key="1">
    <citation type="submission" date="2017-08" db="EMBL/GenBank/DDBJ databases">
        <title>Infants hospitalized years apart are colonized by the same room-sourced microbial strains.</title>
        <authorList>
            <person name="Brooks B."/>
            <person name="Olm M.R."/>
            <person name="Firek B.A."/>
            <person name="Baker R."/>
            <person name="Thomas B.C."/>
            <person name="Morowitz M.J."/>
            <person name="Banfield J.F."/>
        </authorList>
    </citation>
    <scope>NUCLEOTIDE SEQUENCE [LARGE SCALE GENOMIC DNA]</scope>
    <source>
        <strain evidence="5">S2_018_000_R2_104</strain>
    </source>
</reference>
<proteinExistence type="inferred from homology"/>
<dbReference type="InterPro" id="IPR011990">
    <property type="entry name" value="TPR-like_helical_dom_sf"/>
</dbReference>
<dbReference type="PROSITE" id="PS50005">
    <property type="entry name" value="TPR"/>
    <property type="match status" value="1"/>
</dbReference>
<feature type="repeat" description="TPR" evidence="1">
    <location>
        <begin position="216"/>
        <end position="249"/>
    </location>
</feature>
<dbReference type="Pfam" id="PF13432">
    <property type="entry name" value="TPR_16"/>
    <property type="match status" value="1"/>
</dbReference>
<keyword evidence="4" id="KW-0732">Signal</keyword>
<accession>A0A2W5BQC3</accession>
<evidence type="ECO:0000313" key="6">
    <source>
        <dbReference type="Proteomes" id="UP000249557"/>
    </source>
</evidence>
<organism evidence="5 6">
    <name type="scientific">Micavibrio aeruginosavorus</name>
    <dbReference type="NCBI Taxonomy" id="349221"/>
    <lineage>
        <taxon>Bacteria</taxon>
        <taxon>Pseudomonadati</taxon>
        <taxon>Bdellovibrionota</taxon>
        <taxon>Bdellovibrionia</taxon>
        <taxon>Bdellovibrionales</taxon>
        <taxon>Pseudobdellovibrionaceae</taxon>
        <taxon>Micavibrio</taxon>
    </lineage>
</organism>
<feature type="region of interest" description="Disordered" evidence="3">
    <location>
        <begin position="134"/>
        <end position="163"/>
    </location>
</feature>
<feature type="signal peptide" evidence="4">
    <location>
        <begin position="1"/>
        <end position="40"/>
    </location>
</feature>
<name>A0A2W5BQC3_9BACT</name>
<dbReference type="HAMAP" id="MF_02066">
    <property type="entry name" value="CpoB"/>
    <property type="match status" value="1"/>
</dbReference>
<dbReference type="InterPro" id="IPR019734">
    <property type="entry name" value="TPR_rpt"/>
</dbReference>
<dbReference type="Gene3D" id="1.20.5.190">
    <property type="match status" value="1"/>
</dbReference>
<evidence type="ECO:0000256" key="3">
    <source>
        <dbReference type="SAM" id="MobiDB-lite"/>
    </source>
</evidence>
<gene>
    <name evidence="5" type="primary">ygbF</name>
    <name evidence="5" type="ORF">DI626_07350</name>
</gene>
<dbReference type="Pfam" id="PF13174">
    <property type="entry name" value="TPR_6"/>
    <property type="match status" value="1"/>
</dbReference>
<protein>
    <submittedName>
        <fullName evidence="5">Tol-pal system protein YbgF</fullName>
    </submittedName>
</protein>
<feature type="compositionally biased region" description="Low complexity" evidence="3">
    <location>
        <begin position="135"/>
        <end position="151"/>
    </location>
</feature>
<dbReference type="AlphaFoldDB" id="A0A2W5BQC3"/>
<sequence>MRQATHRAVKYASAQRVLPLCLCGILGVGLMIGAASSASAQSNDVVNRLKRLENEVNTLNRAVYKGETPPASAAAPDDSAGVYLDRINRLENDVRTLTGKVEQQAYDVQQMQQQVQALSEDARMRLDAIEGQLRAAPAQAQQPAATQPQGQSVQVDPSAQPVPAGANVVTGSETGSLDAAALYEQGFAEIKREDYPAAEKTFSGFIKQYADHPLAPNAYYWLGETYYVRKNYDKASRVFAEAYKKYPGGPKGADNLLKLGLSLAGKGEKQNACIALGQLKKEYPNGPAPILKRGDDELASLGCS</sequence>
<evidence type="ECO:0000256" key="4">
    <source>
        <dbReference type="SAM" id="SignalP"/>
    </source>
</evidence>
<dbReference type="InterPro" id="IPR014162">
    <property type="entry name" value="CpoB_C"/>
</dbReference>
<dbReference type="InterPro" id="IPR034706">
    <property type="entry name" value="CpoB"/>
</dbReference>
<comment type="caution">
    <text evidence="5">The sequence shown here is derived from an EMBL/GenBank/DDBJ whole genome shotgun (WGS) entry which is preliminary data.</text>
</comment>
<dbReference type="SUPFAM" id="SSF48452">
    <property type="entry name" value="TPR-like"/>
    <property type="match status" value="1"/>
</dbReference>
<evidence type="ECO:0000313" key="5">
    <source>
        <dbReference type="EMBL" id="PZO85441.1"/>
    </source>
</evidence>
<keyword evidence="1" id="KW-0802">TPR repeat</keyword>